<dbReference type="SMART" id="SM00225">
    <property type="entry name" value="BTB"/>
    <property type="match status" value="1"/>
</dbReference>
<protein>
    <submittedName>
        <fullName evidence="2">BTB/POZ domain-containing protein</fullName>
    </submittedName>
</protein>
<evidence type="ECO:0000259" key="1">
    <source>
        <dbReference type="PROSITE" id="PS50097"/>
    </source>
</evidence>
<dbReference type="EMBL" id="CP099425">
    <property type="protein sequence ID" value="USW56661.1"/>
    <property type="molecule type" value="Genomic_DNA"/>
</dbReference>
<name>A0A9Q9B3Q3_9PEZI</name>
<reference evidence="2" key="1">
    <citation type="submission" date="2022-06" db="EMBL/GenBank/DDBJ databases">
        <title>Complete genome sequences of two strains of the flax pathogen Septoria linicola.</title>
        <authorList>
            <person name="Lapalu N."/>
            <person name="Simon A."/>
            <person name="Demenou B."/>
            <person name="Paumier D."/>
            <person name="Guillot M.-P."/>
            <person name="Gout L."/>
            <person name="Valade R."/>
        </authorList>
    </citation>
    <scope>NUCLEOTIDE SEQUENCE</scope>
    <source>
        <strain evidence="2">SE15195</strain>
    </source>
</reference>
<dbReference type="CDD" id="cd18186">
    <property type="entry name" value="BTB_POZ_ZBTB_KLHL-like"/>
    <property type="match status" value="1"/>
</dbReference>
<dbReference type="Proteomes" id="UP001056384">
    <property type="component" value="Chromosome 8"/>
</dbReference>
<feature type="domain" description="BTB" evidence="1">
    <location>
        <begin position="25"/>
        <end position="87"/>
    </location>
</feature>
<proteinExistence type="predicted"/>
<evidence type="ECO:0000313" key="3">
    <source>
        <dbReference type="Proteomes" id="UP001056384"/>
    </source>
</evidence>
<organism evidence="2 3">
    <name type="scientific">Septoria linicola</name>
    <dbReference type="NCBI Taxonomy" id="215465"/>
    <lineage>
        <taxon>Eukaryota</taxon>
        <taxon>Fungi</taxon>
        <taxon>Dikarya</taxon>
        <taxon>Ascomycota</taxon>
        <taxon>Pezizomycotina</taxon>
        <taxon>Dothideomycetes</taxon>
        <taxon>Dothideomycetidae</taxon>
        <taxon>Mycosphaerellales</taxon>
        <taxon>Mycosphaerellaceae</taxon>
        <taxon>Septoria</taxon>
    </lineage>
</organism>
<dbReference type="Pfam" id="PF00651">
    <property type="entry name" value="BTB"/>
    <property type="match status" value="1"/>
</dbReference>
<evidence type="ECO:0000313" key="2">
    <source>
        <dbReference type="EMBL" id="USW56661.1"/>
    </source>
</evidence>
<dbReference type="AlphaFoldDB" id="A0A9Q9B3Q3"/>
<dbReference type="PROSITE" id="PS50097">
    <property type="entry name" value="BTB"/>
    <property type="match status" value="1"/>
</dbReference>
<dbReference type="Gene3D" id="3.30.710.10">
    <property type="entry name" value="Potassium Channel Kv1.1, Chain A"/>
    <property type="match status" value="1"/>
</dbReference>
<dbReference type="InterPro" id="IPR000210">
    <property type="entry name" value="BTB/POZ_dom"/>
</dbReference>
<dbReference type="SUPFAM" id="SSF54695">
    <property type="entry name" value="POZ domain"/>
    <property type="match status" value="1"/>
</dbReference>
<keyword evidence="3" id="KW-1185">Reference proteome</keyword>
<gene>
    <name evidence="2" type="ORF">Slin15195_G099800</name>
</gene>
<dbReference type="InterPro" id="IPR011333">
    <property type="entry name" value="SKP1/BTB/POZ_sf"/>
</dbReference>
<sequence>MTKSRSEEVMLMLFNGGWNGPQWFPDLTLVSKEGRNFQVHSRVLRAQSTFFAELLEVPNTTLELDVSNDTPCAVVEHLYGLEVTLRDPYANLLADDAVNYLEAAEKFALAEFPAEVEKAVCKVLGKMSPDNLLSFGVYLYEARYDTRVTQAILDYLFRLTV</sequence>
<accession>A0A9Q9B3Q3</accession>